<dbReference type="EMBL" id="UXUI01017019">
    <property type="protein sequence ID" value="VDD98032.1"/>
    <property type="molecule type" value="Genomic_DNA"/>
</dbReference>
<evidence type="ECO:0000313" key="7">
    <source>
        <dbReference type="EMBL" id="VDD98032.1"/>
    </source>
</evidence>
<dbReference type="GO" id="GO:0098609">
    <property type="term" value="P:cell-cell adhesion"/>
    <property type="evidence" value="ECO:0007669"/>
    <property type="project" value="TreeGrafter"/>
</dbReference>
<keyword evidence="2" id="KW-0472">Membrane</keyword>
<dbReference type="InterPro" id="IPR007110">
    <property type="entry name" value="Ig-like_dom"/>
</dbReference>
<sequence>MSCADFIIDGTRIHIPKLTSDYQGRIIKCSATQQFAGYDHSDAESQFIKIEVYFPPQFLAYEVTRYAVIGRNITLECQVNKSNPPVDEFVFYRGNAPVVSDQEKYDITVDLNKQLAKLTIIKVSDDDLGKYVCSAINAKAQSSQTVQLSKADPPGEIKVSYESAKEDSIILRIQQADEEKLPITAYIIRYLQQNQLDNVSVVLITQIIL</sequence>
<feature type="domain" description="Ig-like" evidence="6">
    <location>
        <begin position="56"/>
        <end position="149"/>
    </location>
</feature>
<reference evidence="9" key="1">
    <citation type="submission" date="2017-02" db="UniProtKB">
        <authorList>
            <consortium name="WormBaseParasite"/>
        </authorList>
    </citation>
    <scope>IDENTIFICATION</scope>
</reference>
<dbReference type="GO" id="GO:0005911">
    <property type="term" value="C:cell-cell junction"/>
    <property type="evidence" value="ECO:0007669"/>
    <property type="project" value="TreeGrafter"/>
</dbReference>
<protein>
    <submittedName>
        <fullName evidence="9">Ig-like domain-containing protein</fullName>
    </submittedName>
</protein>
<keyword evidence="5" id="KW-0393">Immunoglobulin domain</keyword>
<dbReference type="AlphaFoldDB" id="A0A0N4VRI7"/>
<evidence type="ECO:0000256" key="1">
    <source>
        <dbReference type="ARBA" id="ARBA00004479"/>
    </source>
</evidence>
<gene>
    <name evidence="7" type="ORF">EVEC_LOCUS12783</name>
</gene>
<evidence type="ECO:0000313" key="9">
    <source>
        <dbReference type="WBParaSite" id="EVEC_0001365601-mRNA-1"/>
    </source>
</evidence>
<comment type="subcellular location">
    <subcellularLocation>
        <location evidence="1">Membrane</location>
        <topology evidence="1">Single-pass type I membrane protein</topology>
    </subcellularLocation>
</comment>
<dbReference type="STRING" id="51028.A0A0N4VRI7"/>
<evidence type="ECO:0000256" key="5">
    <source>
        <dbReference type="ARBA" id="ARBA00023319"/>
    </source>
</evidence>
<evidence type="ECO:0000259" key="6">
    <source>
        <dbReference type="PROSITE" id="PS50835"/>
    </source>
</evidence>
<dbReference type="OrthoDB" id="9355041at2759"/>
<dbReference type="InterPro" id="IPR013783">
    <property type="entry name" value="Ig-like_fold"/>
</dbReference>
<evidence type="ECO:0000256" key="2">
    <source>
        <dbReference type="ARBA" id="ARBA00023136"/>
    </source>
</evidence>
<dbReference type="GO" id="GO:0050839">
    <property type="term" value="F:cell adhesion molecule binding"/>
    <property type="evidence" value="ECO:0007669"/>
    <property type="project" value="TreeGrafter"/>
</dbReference>
<dbReference type="Pfam" id="PF13927">
    <property type="entry name" value="Ig_3"/>
    <property type="match status" value="1"/>
</dbReference>
<dbReference type="Proteomes" id="UP000274131">
    <property type="component" value="Unassembled WGS sequence"/>
</dbReference>
<dbReference type="PANTHER" id="PTHR11640">
    <property type="entry name" value="NEPHRIN"/>
    <property type="match status" value="1"/>
</dbReference>
<proteinExistence type="predicted"/>
<dbReference type="PROSITE" id="PS50835">
    <property type="entry name" value="IG_LIKE"/>
    <property type="match status" value="1"/>
</dbReference>
<dbReference type="Gene3D" id="2.60.40.10">
    <property type="entry name" value="Immunoglobulins"/>
    <property type="match status" value="1"/>
</dbReference>
<dbReference type="WBParaSite" id="EVEC_0001365601-mRNA-1">
    <property type="protein sequence ID" value="EVEC_0001365601-mRNA-1"/>
    <property type="gene ID" value="EVEC_0001365601"/>
</dbReference>
<dbReference type="SUPFAM" id="SSF48726">
    <property type="entry name" value="Immunoglobulin"/>
    <property type="match status" value="1"/>
</dbReference>
<dbReference type="InterPro" id="IPR036179">
    <property type="entry name" value="Ig-like_dom_sf"/>
</dbReference>
<keyword evidence="4" id="KW-0325">Glycoprotein</keyword>
<dbReference type="GO" id="GO:0005886">
    <property type="term" value="C:plasma membrane"/>
    <property type="evidence" value="ECO:0007669"/>
    <property type="project" value="TreeGrafter"/>
</dbReference>
<evidence type="ECO:0000313" key="8">
    <source>
        <dbReference type="Proteomes" id="UP000274131"/>
    </source>
</evidence>
<keyword evidence="3" id="KW-1015">Disulfide bond</keyword>
<name>A0A0N4VRI7_ENTVE</name>
<reference evidence="7 8" key="2">
    <citation type="submission" date="2018-10" db="EMBL/GenBank/DDBJ databases">
        <authorList>
            <consortium name="Pathogen Informatics"/>
        </authorList>
    </citation>
    <scope>NUCLEOTIDE SEQUENCE [LARGE SCALE GENOMIC DNA]</scope>
</reference>
<keyword evidence="8" id="KW-1185">Reference proteome</keyword>
<dbReference type="InterPro" id="IPR051275">
    <property type="entry name" value="Cell_adhesion_signaling"/>
</dbReference>
<dbReference type="InterPro" id="IPR003598">
    <property type="entry name" value="Ig_sub2"/>
</dbReference>
<dbReference type="SMART" id="SM00408">
    <property type="entry name" value="IGc2"/>
    <property type="match status" value="1"/>
</dbReference>
<evidence type="ECO:0000256" key="3">
    <source>
        <dbReference type="ARBA" id="ARBA00023157"/>
    </source>
</evidence>
<evidence type="ECO:0000256" key="4">
    <source>
        <dbReference type="ARBA" id="ARBA00023180"/>
    </source>
</evidence>
<accession>A0A0N4VRI7</accession>
<dbReference type="PANTHER" id="PTHR11640:SF158">
    <property type="entry name" value="V-SET AND IMMUNOGLOBULIN DOMAIN-CONTAINING PROTEIN 10-LIKE 2"/>
    <property type="match status" value="1"/>
</dbReference>
<dbReference type="SMART" id="SM00409">
    <property type="entry name" value="IG"/>
    <property type="match status" value="1"/>
</dbReference>
<organism evidence="9">
    <name type="scientific">Enterobius vermicularis</name>
    <name type="common">Human pinworm</name>
    <dbReference type="NCBI Taxonomy" id="51028"/>
    <lineage>
        <taxon>Eukaryota</taxon>
        <taxon>Metazoa</taxon>
        <taxon>Ecdysozoa</taxon>
        <taxon>Nematoda</taxon>
        <taxon>Chromadorea</taxon>
        <taxon>Rhabditida</taxon>
        <taxon>Spirurina</taxon>
        <taxon>Oxyuridomorpha</taxon>
        <taxon>Oxyuroidea</taxon>
        <taxon>Oxyuridae</taxon>
        <taxon>Enterobius</taxon>
    </lineage>
</organism>
<dbReference type="InterPro" id="IPR003599">
    <property type="entry name" value="Ig_sub"/>
</dbReference>